<proteinExistence type="predicted"/>
<feature type="domain" description="Anti-sigma factor NepR" evidence="1">
    <location>
        <begin position="12"/>
        <end position="45"/>
    </location>
</feature>
<dbReference type="Proteomes" id="UP001440612">
    <property type="component" value="Chromosome"/>
</dbReference>
<gene>
    <name evidence="2" type="ORF">AABB29_08315</name>
</gene>
<accession>A0ABZ2VAW5</accession>
<dbReference type="Pfam" id="PF18557">
    <property type="entry name" value="NepR"/>
    <property type="match status" value="1"/>
</dbReference>
<dbReference type="EMBL" id="CP150951">
    <property type="protein sequence ID" value="WZC50606.1"/>
    <property type="molecule type" value="Genomic_DNA"/>
</dbReference>
<evidence type="ECO:0000259" key="1">
    <source>
        <dbReference type="Pfam" id="PF18557"/>
    </source>
</evidence>
<evidence type="ECO:0000313" key="3">
    <source>
        <dbReference type="Proteomes" id="UP001440612"/>
    </source>
</evidence>
<evidence type="ECO:0000313" key="2">
    <source>
        <dbReference type="EMBL" id="WZC50606.1"/>
    </source>
</evidence>
<dbReference type="RefSeq" id="WP_341368708.1">
    <property type="nucleotide sequence ID" value="NZ_CP150951.2"/>
</dbReference>
<dbReference type="InterPro" id="IPR041649">
    <property type="entry name" value="NepR"/>
</dbReference>
<reference evidence="3" key="1">
    <citation type="submission" date="2024-04" db="EMBL/GenBank/DDBJ databases">
        <title>Phylogenomic analyses of a clade within the roseobacter group suggest taxonomic reassignments of species of the genera Aestuariivita, Citreicella, Loktanella, Nautella, Pelagibaca, Ruegeria, Thalassobius, Thiobacimonas and Tropicibacter, and the proposal o.</title>
        <authorList>
            <person name="Jeon C.O."/>
        </authorList>
    </citation>
    <scope>NUCLEOTIDE SEQUENCE [LARGE SCALE GENOMIC DNA]</scope>
    <source>
        <strain evidence="3">BS5-3</strain>
    </source>
</reference>
<organism evidence="2 3">
    <name type="scientific">Yoonia phaeophyticola</name>
    <dbReference type="NCBI Taxonomy" id="3137369"/>
    <lineage>
        <taxon>Bacteria</taxon>
        <taxon>Pseudomonadati</taxon>
        <taxon>Pseudomonadota</taxon>
        <taxon>Alphaproteobacteria</taxon>
        <taxon>Rhodobacterales</taxon>
        <taxon>Paracoccaceae</taxon>
        <taxon>Yoonia</taxon>
    </lineage>
</organism>
<keyword evidence="3" id="KW-1185">Reference proteome</keyword>
<sequence>MSRKPLKQQVEREIDENLRRAYQRILEQEVPDRFLELLDRLKDQEQGPEPSK</sequence>
<protein>
    <submittedName>
        <fullName evidence="2">NepR family anti-sigma factor</fullName>
    </submittedName>
</protein>
<name>A0ABZ2VAW5_9RHOB</name>